<organism evidence="2 3">
    <name type="scientific">Paractinoplanes rishiriensis</name>
    <dbReference type="NCBI Taxonomy" id="1050105"/>
    <lineage>
        <taxon>Bacteria</taxon>
        <taxon>Bacillati</taxon>
        <taxon>Actinomycetota</taxon>
        <taxon>Actinomycetes</taxon>
        <taxon>Micromonosporales</taxon>
        <taxon>Micromonosporaceae</taxon>
        <taxon>Paractinoplanes</taxon>
    </lineage>
</organism>
<dbReference type="AlphaFoldDB" id="A0A919JTG4"/>
<evidence type="ECO:0000313" key="2">
    <source>
        <dbReference type="EMBL" id="GIE93370.1"/>
    </source>
</evidence>
<dbReference type="PROSITE" id="PS51257">
    <property type="entry name" value="PROKAR_LIPOPROTEIN"/>
    <property type="match status" value="1"/>
</dbReference>
<keyword evidence="3" id="KW-1185">Reference proteome</keyword>
<feature type="chain" id="PRO_5038627005" description="Lipoprotein" evidence="1">
    <location>
        <begin position="22"/>
        <end position="153"/>
    </location>
</feature>
<gene>
    <name evidence="2" type="ORF">Ari01nite_08350</name>
</gene>
<evidence type="ECO:0008006" key="4">
    <source>
        <dbReference type="Google" id="ProtNLM"/>
    </source>
</evidence>
<keyword evidence="1" id="KW-0732">Signal</keyword>
<dbReference type="Proteomes" id="UP000636960">
    <property type="component" value="Unassembled WGS sequence"/>
</dbReference>
<name>A0A919JTG4_9ACTN</name>
<evidence type="ECO:0000256" key="1">
    <source>
        <dbReference type="SAM" id="SignalP"/>
    </source>
</evidence>
<proteinExistence type="predicted"/>
<comment type="caution">
    <text evidence="2">The sequence shown here is derived from an EMBL/GenBank/DDBJ whole genome shotgun (WGS) entry which is preliminary data.</text>
</comment>
<accession>A0A919JTG4</accession>
<sequence length="153" mass="16699">MRRCWWALPAAVLALSGCSVAHDVPSVEERLVDGFLTPLAAAGMPATIAETCRYDLPVDQPWQLNTELRVDAPRVRVAEVLSGQNMVLRRDRDPMILQQFQGRPGDGWNGVLEAAGEKSVIKLTYNNAGREDWAGAVGWAEVCPDGPHPDPTP</sequence>
<dbReference type="EMBL" id="BOMV01000007">
    <property type="protein sequence ID" value="GIE93370.1"/>
    <property type="molecule type" value="Genomic_DNA"/>
</dbReference>
<dbReference type="RefSeq" id="WP_203779516.1">
    <property type="nucleotide sequence ID" value="NZ_BOMV01000007.1"/>
</dbReference>
<reference evidence="2" key="1">
    <citation type="submission" date="2021-01" db="EMBL/GenBank/DDBJ databases">
        <title>Whole genome shotgun sequence of Actinoplanes rishiriensis NBRC 108556.</title>
        <authorList>
            <person name="Komaki H."/>
            <person name="Tamura T."/>
        </authorList>
    </citation>
    <scope>NUCLEOTIDE SEQUENCE</scope>
    <source>
        <strain evidence="2">NBRC 108556</strain>
    </source>
</reference>
<evidence type="ECO:0000313" key="3">
    <source>
        <dbReference type="Proteomes" id="UP000636960"/>
    </source>
</evidence>
<feature type="signal peptide" evidence="1">
    <location>
        <begin position="1"/>
        <end position="21"/>
    </location>
</feature>
<protein>
    <recommendedName>
        <fullName evidence="4">Lipoprotein</fullName>
    </recommendedName>
</protein>